<gene>
    <name evidence="2" type="ORF">UJA718_LOCUS43228</name>
</gene>
<evidence type="ECO:0000313" key="3">
    <source>
        <dbReference type="Proteomes" id="UP000663873"/>
    </source>
</evidence>
<sequence>YNQQQDIENDANMSYSTDNYQIKPVTDNRMRTTIPVQHYGTNNIQTSSSTSAVNNHTSRSKPPVSIPISFDRRDSNSSSTDLNRLENDLTFNE</sequence>
<dbReference type="AlphaFoldDB" id="A0A821RQU6"/>
<accession>A0A821RQU6</accession>
<dbReference type="EMBL" id="CAJOBP010059232">
    <property type="protein sequence ID" value="CAF4845230.1"/>
    <property type="molecule type" value="Genomic_DNA"/>
</dbReference>
<proteinExistence type="predicted"/>
<comment type="caution">
    <text evidence="2">The sequence shown here is derived from an EMBL/GenBank/DDBJ whole genome shotgun (WGS) entry which is preliminary data.</text>
</comment>
<feature type="compositionally biased region" description="Polar residues" evidence="1">
    <location>
        <begin position="41"/>
        <end position="57"/>
    </location>
</feature>
<feature type="region of interest" description="Disordered" evidence="1">
    <location>
        <begin position="41"/>
        <end position="93"/>
    </location>
</feature>
<feature type="non-terminal residue" evidence="2">
    <location>
        <position position="1"/>
    </location>
</feature>
<keyword evidence="3" id="KW-1185">Reference proteome</keyword>
<organism evidence="2 3">
    <name type="scientific">Rotaria socialis</name>
    <dbReference type="NCBI Taxonomy" id="392032"/>
    <lineage>
        <taxon>Eukaryota</taxon>
        <taxon>Metazoa</taxon>
        <taxon>Spiralia</taxon>
        <taxon>Gnathifera</taxon>
        <taxon>Rotifera</taxon>
        <taxon>Eurotatoria</taxon>
        <taxon>Bdelloidea</taxon>
        <taxon>Philodinida</taxon>
        <taxon>Philodinidae</taxon>
        <taxon>Rotaria</taxon>
    </lineage>
</organism>
<reference evidence="2" key="1">
    <citation type="submission" date="2021-02" db="EMBL/GenBank/DDBJ databases">
        <authorList>
            <person name="Nowell W R."/>
        </authorList>
    </citation>
    <scope>NUCLEOTIDE SEQUENCE</scope>
</reference>
<evidence type="ECO:0000313" key="2">
    <source>
        <dbReference type="EMBL" id="CAF4845230.1"/>
    </source>
</evidence>
<name>A0A821RQU6_9BILA</name>
<dbReference type="Proteomes" id="UP000663873">
    <property type="component" value="Unassembled WGS sequence"/>
</dbReference>
<evidence type="ECO:0000256" key="1">
    <source>
        <dbReference type="SAM" id="MobiDB-lite"/>
    </source>
</evidence>
<protein>
    <submittedName>
        <fullName evidence="2">Uncharacterized protein</fullName>
    </submittedName>
</protein>